<feature type="transmembrane region" description="Helical" evidence="6">
    <location>
        <begin position="849"/>
        <end position="868"/>
    </location>
</feature>
<feature type="compositionally biased region" description="Basic residues" evidence="5">
    <location>
        <begin position="791"/>
        <end position="800"/>
    </location>
</feature>
<keyword evidence="2 6" id="KW-0812">Transmembrane</keyword>
<reference evidence="8" key="1">
    <citation type="submission" date="2022-01" db="EMBL/GenBank/DDBJ databases">
        <title>Genome Sequence Resource for Two Populations of Ditylenchus destructor, the Migratory Endoparasitic Phytonematode.</title>
        <authorList>
            <person name="Zhang H."/>
            <person name="Lin R."/>
            <person name="Xie B."/>
        </authorList>
    </citation>
    <scope>NUCLEOTIDE SEQUENCE</scope>
    <source>
        <strain evidence="8">BazhouSP</strain>
    </source>
</reference>
<evidence type="ECO:0000256" key="3">
    <source>
        <dbReference type="ARBA" id="ARBA00022989"/>
    </source>
</evidence>
<feature type="transmembrane region" description="Helical" evidence="6">
    <location>
        <begin position="805"/>
        <end position="829"/>
    </location>
</feature>
<dbReference type="GO" id="GO:0005261">
    <property type="term" value="F:monoatomic cation channel activity"/>
    <property type="evidence" value="ECO:0007669"/>
    <property type="project" value="TreeGrafter"/>
</dbReference>
<evidence type="ECO:0000256" key="2">
    <source>
        <dbReference type="ARBA" id="ARBA00022692"/>
    </source>
</evidence>
<keyword evidence="9" id="KW-1185">Reference proteome</keyword>
<feature type="transmembrane region" description="Helical" evidence="6">
    <location>
        <begin position="651"/>
        <end position="670"/>
    </location>
</feature>
<dbReference type="Pfam" id="PF25969">
    <property type="entry name" value="NUDT9_N"/>
    <property type="match status" value="1"/>
</dbReference>
<evidence type="ECO:0000313" key="8">
    <source>
        <dbReference type="EMBL" id="KAI1729333.1"/>
    </source>
</evidence>
<dbReference type="Proteomes" id="UP001201812">
    <property type="component" value="Unassembled WGS sequence"/>
</dbReference>
<feature type="domain" description="TRPM-like" evidence="7">
    <location>
        <begin position="511"/>
        <end position="622"/>
    </location>
</feature>
<proteinExistence type="predicted"/>
<dbReference type="InterPro" id="IPR050927">
    <property type="entry name" value="TRPM"/>
</dbReference>
<dbReference type="Pfam" id="PF25508">
    <property type="entry name" value="TRPM2"/>
    <property type="match status" value="1"/>
</dbReference>
<protein>
    <submittedName>
        <fullName evidence="8">Protein ced-11</fullName>
    </submittedName>
</protein>
<evidence type="ECO:0000256" key="6">
    <source>
        <dbReference type="SAM" id="Phobius"/>
    </source>
</evidence>
<dbReference type="EMBL" id="JAKKPZ010000001">
    <property type="protein sequence ID" value="KAI1729333.1"/>
    <property type="molecule type" value="Genomic_DNA"/>
</dbReference>
<evidence type="ECO:0000256" key="4">
    <source>
        <dbReference type="ARBA" id="ARBA00023136"/>
    </source>
</evidence>
<feature type="transmembrane region" description="Helical" evidence="6">
    <location>
        <begin position="920"/>
        <end position="938"/>
    </location>
</feature>
<comment type="caution">
    <text evidence="8">The sequence shown here is derived from an EMBL/GenBank/DDBJ whole genome shotgun (WGS) entry which is preliminary data.</text>
</comment>
<evidence type="ECO:0000313" key="9">
    <source>
        <dbReference type="Proteomes" id="UP001201812"/>
    </source>
</evidence>
<comment type="subcellular location">
    <subcellularLocation>
        <location evidence="1">Membrane</location>
        <topology evidence="1">Multi-pass membrane protein</topology>
    </subcellularLocation>
</comment>
<feature type="transmembrane region" description="Helical" evidence="6">
    <location>
        <begin position="959"/>
        <end position="981"/>
    </location>
</feature>
<feature type="transmembrane region" description="Helical" evidence="6">
    <location>
        <begin position="880"/>
        <end position="900"/>
    </location>
</feature>
<keyword evidence="4 6" id="KW-0472">Membrane</keyword>
<feature type="compositionally biased region" description="Polar residues" evidence="5">
    <location>
        <begin position="778"/>
        <end position="789"/>
    </location>
</feature>
<evidence type="ECO:0000256" key="5">
    <source>
        <dbReference type="SAM" id="MobiDB-lite"/>
    </source>
</evidence>
<name>A0AAD4RBA7_9BILA</name>
<feature type="region of interest" description="Disordered" evidence="5">
    <location>
        <begin position="778"/>
        <end position="800"/>
    </location>
</feature>
<accession>A0AAD4RBA7</accession>
<gene>
    <name evidence="8" type="ORF">DdX_01566</name>
</gene>
<organism evidence="8 9">
    <name type="scientific">Ditylenchus destructor</name>
    <dbReference type="NCBI Taxonomy" id="166010"/>
    <lineage>
        <taxon>Eukaryota</taxon>
        <taxon>Metazoa</taxon>
        <taxon>Ecdysozoa</taxon>
        <taxon>Nematoda</taxon>
        <taxon>Chromadorea</taxon>
        <taxon>Rhabditida</taxon>
        <taxon>Tylenchina</taxon>
        <taxon>Tylenchomorpha</taxon>
        <taxon>Sphaerularioidea</taxon>
        <taxon>Anguinidae</taxon>
        <taxon>Anguininae</taxon>
        <taxon>Ditylenchus</taxon>
    </lineage>
</organism>
<dbReference type="PANTHER" id="PTHR13800:SF41">
    <property type="entry name" value="PROTEIN CED-11"/>
    <property type="match status" value="1"/>
</dbReference>
<evidence type="ECO:0000256" key="1">
    <source>
        <dbReference type="ARBA" id="ARBA00004141"/>
    </source>
</evidence>
<dbReference type="GO" id="GO:0030001">
    <property type="term" value="P:metal ion transport"/>
    <property type="evidence" value="ECO:0007669"/>
    <property type="project" value="TreeGrafter"/>
</dbReference>
<dbReference type="PANTHER" id="PTHR13800">
    <property type="entry name" value="TRANSIENT RECEPTOR POTENTIAL CATION CHANNEL, SUBFAMILY M, MEMBER 6"/>
    <property type="match status" value="1"/>
</dbReference>
<keyword evidence="3 6" id="KW-1133">Transmembrane helix</keyword>
<sequence length="1480" mass="166958">MDEDAGSSASAVGGPHFGRIPSDSIFTDTVGIFVEPEWGSNTTGGVQLCPAIFLPSTQQIPQSVKHIYSRLASSSSELDQGVPELLLSMVSTGCHGFSFENSERLIKGLGRIISHCGFWAVTSGEQNDPLSAALAAALRYTLPQQKDSFEETLVIAVNSMDVVYKAHSLTGRSNRSPPMTDSRYNTFYIVLNKTNVPQEEMLLFRTCASINLANPPPALLIGVPDDRSSAIILPSGMASVEKRPIPVVLFCAECVYSLTDVENYLQCGVPVLVVHDVSELGALLQASFALYQSSNFDHQRFVKWIDDELFRIASSSKSHYSASELCRARKAICYILLCTQTNPHLLSFINAEDFENLPEHLLDLLVGNAADSSDLVRVIRLAVKLNSPSVLKMVKLEPSITDEQVDEILAEALAADDHLDVLSSLLDQNIPIRISSDLLLNWLENTSDQYFFNAIILGHFLGVSYKLERINEYTARCINELLCKLSGVVNSLFPPEYFARPVAADDRAKGIQVLAVWALLLGRTELVKLLCAYSHEPLALCLVLAKVSRNLARKSRDWFFYEQRFLSLSKYLNSTAVLLLNTAYEESPTKAYQSLCRPLSSFGQLTLTQLAYEMNARDFIAHDCCQRYVLRLLYGDLQLRALSPTFRLPNWFKISLSSLFIVPITWWVTIRPNSLASSRHKEMFRPASPTVALLEDGRQVKKVRANSTYSMHSISRSAYMHDSASLSGTGGLTSAFGPPLEFGSALEPDTPQSVIQHPALFVDETDVFLPQQTQNYYTDQRHSSSPSNFHTTRHQKRRQRRHSNISLFSMFYSVPITKFWLSLVFRLIYLCLLATSVAWPSCGIVALDFILWLWALMWLVESLWILNIRMENASWHEMPWNVFDIFCLSLFLLSLLVARVASTYFTSISHFTSLAYAQKAIWSVLLLYESYRTLFIYIPLSDVLGPLMIRIKLMIMRDFVYFFILMVLVIFSSAFAIKAVVYPDLSLRPSVISDTISWAFMQLLTTDLSLLKETDECRRMWLPDQSRSQCKSIGGYVDPRCPAQSWVSHFAVIEYMIVLKLITWPILFALFARTAKQVDDEADHIWKYQLYSLATNFSIRPCLPPPLTPIYLIILACCRMTGCVPRRIFDKSSTDHPDVQIMISSSLNKPSTVYRNPSVPASRIKGQNRYWTRLSILYWKSHRLARPSMRTSNNVNRLAEKARAFFGPESCAPQVVQQPSPIQTVDGEDNSPQKLSIPDEMRPWDYLLPKYSPPNYSKLISEFSVELQRHVQDTSTQNLLELARQWRQQKFTELLTASKSRTISLLSGNGLPLNPLGRTGTEGRGKYPRFGPNRLFFYVVIAKNKRSNTLMVLTTTAEESTPQLPSRWRNGIVRSDEFLHHLLTLLGVPDTDIQRLTSRGYLTVGEAENHLAHVACSPLPSNQDTDNSWTEADVWAADLSYLSDLNLDIENYEWQPVNACGLPPKPLEFVNLSVTTLNVI</sequence>
<dbReference type="GO" id="GO:0005886">
    <property type="term" value="C:plasma membrane"/>
    <property type="evidence" value="ECO:0007669"/>
    <property type="project" value="TreeGrafter"/>
</dbReference>
<dbReference type="InterPro" id="IPR057366">
    <property type="entry name" value="TRPM-like"/>
</dbReference>
<evidence type="ECO:0000259" key="7">
    <source>
        <dbReference type="Pfam" id="PF25508"/>
    </source>
</evidence>